<dbReference type="Pfam" id="PF12728">
    <property type="entry name" value="HTH_17"/>
    <property type="match status" value="1"/>
</dbReference>
<gene>
    <name evidence="2" type="ORF">FRY97_19575</name>
</gene>
<name>A0A5C6RGD7_9BACT</name>
<dbReference type="InterPro" id="IPR041657">
    <property type="entry name" value="HTH_17"/>
</dbReference>
<dbReference type="Proteomes" id="UP000321580">
    <property type="component" value="Unassembled WGS sequence"/>
</dbReference>
<sequence length="90" mass="10123">MAGLEKNMLICVDAEMLKSIVKQLAADINADPADDWINEKEAMGILDIASKTTFQKYRDSGEIIYSVVSGKKYLYKKSSIIAYIEKRSNQ</sequence>
<evidence type="ECO:0000313" key="2">
    <source>
        <dbReference type="EMBL" id="TXB61341.1"/>
    </source>
</evidence>
<accession>A0A5C6RGD7</accession>
<evidence type="ECO:0000259" key="1">
    <source>
        <dbReference type="Pfam" id="PF12728"/>
    </source>
</evidence>
<dbReference type="EMBL" id="VOOR01000064">
    <property type="protein sequence ID" value="TXB61341.1"/>
    <property type="molecule type" value="Genomic_DNA"/>
</dbReference>
<dbReference type="RefSeq" id="WP_044145592.1">
    <property type="nucleotide sequence ID" value="NZ_VOOR01000064.1"/>
</dbReference>
<feature type="domain" description="Helix-turn-helix" evidence="1">
    <location>
        <begin position="40"/>
        <end position="88"/>
    </location>
</feature>
<dbReference type="OrthoDB" id="1524679at2"/>
<dbReference type="AlphaFoldDB" id="A0A5C6RGD7"/>
<reference evidence="2 3" key="1">
    <citation type="submission" date="2019-08" db="EMBL/GenBank/DDBJ databases">
        <title>Genome of Phaeodactylibacter luteus.</title>
        <authorList>
            <person name="Bowman J.P."/>
        </authorList>
    </citation>
    <scope>NUCLEOTIDE SEQUENCE [LARGE SCALE GENOMIC DNA]</scope>
    <source>
        <strain evidence="2 3">KCTC 42180</strain>
    </source>
</reference>
<protein>
    <submittedName>
        <fullName evidence="2">Helix-turn-helix domain-containing protein</fullName>
    </submittedName>
</protein>
<evidence type="ECO:0000313" key="3">
    <source>
        <dbReference type="Proteomes" id="UP000321580"/>
    </source>
</evidence>
<proteinExistence type="predicted"/>
<comment type="caution">
    <text evidence="2">The sequence shown here is derived from an EMBL/GenBank/DDBJ whole genome shotgun (WGS) entry which is preliminary data.</text>
</comment>
<keyword evidence="3" id="KW-1185">Reference proteome</keyword>
<organism evidence="2 3">
    <name type="scientific">Phaeodactylibacter luteus</name>
    <dbReference type="NCBI Taxonomy" id="1564516"/>
    <lineage>
        <taxon>Bacteria</taxon>
        <taxon>Pseudomonadati</taxon>
        <taxon>Bacteroidota</taxon>
        <taxon>Saprospiria</taxon>
        <taxon>Saprospirales</taxon>
        <taxon>Haliscomenobacteraceae</taxon>
        <taxon>Phaeodactylibacter</taxon>
    </lineage>
</organism>